<dbReference type="GO" id="GO:0051087">
    <property type="term" value="F:protein-folding chaperone binding"/>
    <property type="evidence" value="ECO:0007669"/>
    <property type="project" value="InterPro"/>
</dbReference>
<keyword evidence="2" id="KW-0812">Transmembrane</keyword>
<dbReference type="EMBL" id="LT598480">
    <property type="protein sequence ID" value="SCV04370.1"/>
    <property type="molecule type" value="Genomic_DNA"/>
</dbReference>
<dbReference type="SUPFAM" id="SSF63491">
    <property type="entry name" value="BAG domain"/>
    <property type="match status" value="1"/>
</dbReference>
<proteinExistence type="predicted"/>
<dbReference type="Proteomes" id="UP000191144">
    <property type="component" value="Chromosome H"/>
</dbReference>
<name>A0A1G4KII3_9SACH</name>
<feature type="region of interest" description="Disordered" evidence="1">
    <location>
        <begin position="65"/>
        <end position="89"/>
    </location>
</feature>
<sequence length="188" mass="21662">MDKVTKWWDSCRADNLGKHAKCLIESATETLQNNDKMTGVYAATTALGALIFLLVLRPLNRRFTDKKENKKKNKRGGKKKSTGLSAKKAEKPVTLEEQIENVYKRYLAEYKQGLDALVADFDPKSEKQQYQLNYYNEMLLKLVIELDGVDLVDLEGDRKIALKDRRKCVIREIQTDLKRLDSLKKLSH</sequence>
<feature type="domain" description="BAG" evidence="3">
    <location>
        <begin position="98"/>
        <end position="184"/>
    </location>
</feature>
<keyword evidence="5" id="KW-1185">Reference proteome</keyword>
<evidence type="ECO:0000256" key="1">
    <source>
        <dbReference type="SAM" id="MobiDB-lite"/>
    </source>
</evidence>
<keyword evidence="2" id="KW-1133">Transmembrane helix</keyword>
<evidence type="ECO:0000313" key="4">
    <source>
        <dbReference type="EMBL" id="SCV04370.1"/>
    </source>
</evidence>
<accession>A0A1G4KII3</accession>
<evidence type="ECO:0000313" key="5">
    <source>
        <dbReference type="Proteomes" id="UP000191144"/>
    </source>
</evidence>
<organism evidence="4 5">
    <name type="scientific">Lachancea meyersii CBS 8951</name>
    <dbReference type="NCBI Taxonomy" id="1266667"/>
    <lineage>
        <taxon>Eukaryota</taxon>
        <taxon>Fungi</taxon>
        <taxon>Dikarya</taxon>
        <taxon>Ascomycota</taxon>
        <taxon>Saccharomycotina</taxon>
        <taxon>Saccharomycetes</taxon>
        <taxon>Saccharomycetales</taxon>
        <taxon>Saccharomycetaceae</taxon>
        <taxon>Lachancea</taxon>
    </lineage>
</organism>
<dbReference type="AlphaFoldDB" id="A0A1G4KII3"/>
<dbReference type="Gene3D" id="1.20.58.120">
    <property type="entry name" value="BAG domain"/>
    <property type="match status" value="1"/>
</dbReference>
<gene>
    <name evidence="4" type="ORF">LAME_0H17898G</name>
</gene>
<keyword evidence="2" id="KW-0472">Membrane</keyword>
<feature type="transmembrane region" description="Helical" evidence="2">
    <location>
        <begin position="38"/>
        <end position="56"/>
    </location>
</feature>
<feature type="compositionally biased region" description="Basic residues" evidence="1">
    <location>
        <begin position="69"/>
        <end position="81"/>
    </location>
</feature>
<reference evidence="5" key="1">
    <citation type="submission" date="2016-03" db="EMBL/GenBank/DDBJ databases">
        <authorList>
            <person name="Devillers Hugo."/>
        </authorList>
    </citation>
    <scope>NUCLEOTIDE SEQUENCE [LARGE SCALE GENOMIC DNA]</scope>
</reference>
<dbReference type="Pfam" id="PF02179">
    <property type="entry name" value="BAG"/>
    <property type="match status" value="1"/>
</dbReference>
<evidence type="ECO:0000256" key="2">
    <source>
        <dbReference type="SAM" id="Phobius"/>
    </source>
</evidence>
<evidence type="ECO:0000259" key="3">
    <source>
        <dbReference type="PROSITE" id="PS51035"/>
    </source>
</evidence>
<dbReference type="InterPro" id="IPR003103">
    <property type="entry name" value="BAG_domain"/>
</dbReference>
<dbReference type="SMART" id="SM00264">
    <property type="entry name" value="BAG"/>
    <property type="match status" value="1"/>
</dbReference>
<protein>
    <submittedName>
        <fullName evidence="4">LAME_0H17898g1_1</fullName>
    </submittedName>
</protein>
<dbReference type="InterPro" id="IPR036533">
    <property type="entry name" value="BAG_dom_sf"/>
</dbReference>
<dbReference type="OrthoDB" id="417450at2759"/>
<dbReference type="PROSITE" id="PS51035">
    <property type="entry name" value="BAG"/>
    <property type="match status" value="1"/>
</dbReference>